<reference evidence="4 5" key="1">
    <citation type="submission" date="2020-06" db="EMBL/GenBank/DDBJ databases">
        <authorList>
            <consortium name="Wellcome Sanger Institute Data Sharing"/>
        </authorList>
    </citation>
    <scope>NUCLEOTIDE SEQUENCE [LARGE SCALE GENOMIC DNA]</scope>
</reference>
<dbReference type="Proteomes" id="UP000694580">
    <property type="component" value="Chromosome 19"/>
</dbReference>
<reference evidence="4" key="3">
    <citation type="submission" date="2025-09" db="UniProtKB">
        <authorList>
            <consortium name="Ensembl"/>
        </authorList>
    </citation>
    <scope>IDENTIFICATION</scope>
</reference>
<dbReference type="InterPro" id="IPR001611">
    <property type="entry name" value="Leu-rich_rpt"/>
</dbReference>
<evidence type="ECO:0000256" key="2">
    <source>
        <dbReference type="ARBA" id="ARBA00022737"/>
    </source>
</evidence>
<dbReference type="InterPro" id="IPR032675">
    <property type="entry name" value="LRR_dom_sf"/>
</dbReference>
<evidence type="ECO:0000313" key="5">
    <source>
        <dbReference type="Proteomes" id="UP000694580"/>
    </source>
</evidence>
<accession>A0AAY4CI55</accession>
<dbReference type="Ensembl" id="ENSDCDT00010040041.1">
    <property type="protein sequence ID" value="ENSDCDP00010032281.1"/>
    <property type="gene ID" value="ENSDCDG00010020667.1"/>
</dbReference>
<evidence type="ECO:0000313" key="4">
    <source>
        <dbReference type="Ensembl" id="ENSDCDP00010032281.1"/>
    </source>
</evidence>
<dbReference type="SMART" id="SM00365">
    <property type="entry name" value="LRR_SD22"/>
    <property type="match status" value="5"/>
</dbReference>
<dbReference type="InterPro" id="IPR003591">
    <property type="entry name" value="Leu-rich_rpt_typical-subtyp"/>
</dbReference>
<dbReference type="Pfam" id="PF13855">
    <property type="entry name" value="LRR_8"/>
    <property type="match status" value="3"/>
</dbReference>
<dbReference type="Gene3D" id="3.80.10.10">
    <property type="entry name" value="Ribonuclease Inhibitor"/>
    <property type="match status" value="3"/>
</dbReference>
<keyword evidence="1" id="KW-0433">Leucine-rich repeat</keyword>
<feature type="chain" id="PRO_5044278614" evidence="3">
    <location>
        <begin position="22"/>
        <end position="448"/>
    </location>
</feature>
<evidence type="ECO:0000256" key="1">
    <source>
        <dbReference type="ARBA" id="ARBA00022614"/>
    </source>
</evidence>
<dbReference type="PANTHER" id="PTHR24366:SF96">
    <property type="entry name" value="LEUCINE RICH REPEAT CONTAINING 53"/>
    <property type="match status" value="1"/>
</dbReference>
<keyword evidence="2" id="KW-0677">Repeat</keyword>
<proteinExistence type="predicted"/>
<keyword evidence="5" id="KW-1185">Reference proteome</keyword>
<reference evidence="4" key="2">
    <citation type="submission" date="2025-08" db="UniProtKB">
        <authorList>
            <consortium name="Ensembl"/>
        </authorList>
    </citation>
    <scope>IDENTIFICATION</scope>
</reference>
<protein>
    <submittedName>
        <fullName evidence="4">Uncharacterized protein</fullName>
    </submittedName>
</protein>
<dbReference type="Pfam" id="PF00560">
    <property type="entry name" value="LRR_1"/>
    <property type="match status" value="1"/>
</dbReference>
<dbReference type="AlphaFoldDB" id="A0AAY4CI55"/>
<dbReference type="PANTHER" id="PTHR24366">
    <property type="entry name" value="IG(IMMUNOGLOBULIN) AND LRR(LEUCINE RICH REPEAT) DOMAINS"/>
    <property type="match status" value="1"/>
</dbReference>
<name>A0AAY4CI55_9TELE</name>
<dbReference type="SMART" id="SM00369">
    <property type="entry name" value="LRR_TYP"/>
    <property type="match status" value="10"/>
</dbReference>
<organism evidence="4 5">
    <name type="scientific">Denticeps clupeoides</name>
    <name type="common">denticle herring</name>
    <dbReference type="NCBI Taxonomy" id="299321"/>
    <lineage>
        <taxon>Eukaryota</taxon>
        <taxon>Metazoa</taxon>
        <taxon>Chordata</taxon>
        <taxon>Craniata</taxon>
        <taxon>Vertebrata</taxon>
        <taxon>Euteleostomi</taxon>
        <taxon>Actinopterygii</taxon>
        <taxon>Neopterygii</taxon>
        <taxon>Teleostei</taxon>
        <taxon>Clupei</taxon>
        <taxon>Clupeiformes</taxon>
        <taxon>Denticipitoidei</taxon>
        <taxon>Denticipitidae</taxon>
        <taxon>Denticeps</taxon>
    </lineage>
</organism>
<dbReference type="PROSITE" id="PS51450">
    <property type="entry name" value="LRR"/>
    <property type="match status" value="3"/>
</dbReference>
<sequence>MFWEVFCAILSASLVHLQSSAQSCTMSQGLCVGTEVFSSNQTILPVQLSAETTKVLFFTSQIHTISKGAFMNTMQLERVEFIGTPTATIEDGAFQSLSRLKVLEISSTNVTLLPPDAFKDLSKLEVLVLKQNKITSITKELFDGLRNLRELQLQHNSIGSIPEGTFNGLESLQMLNLSRNKLTSLQASLLSGLRRLQIFSVSGNQLQTLPEEIWGGELTNLEEINAQGNKIRVLPPDGHNLKLEKLFLDSNHLSKVEEDTFAGFPSLKTLSLQSNGLSHLNPRVFNKLTQLRDLNLSHNRLANVSVSGLGNLTGLNLENNRIRSLEVTNLPSLHTLRLADNVLTTISGAAWDQMPNLGALSLGGNAWHCDCSLMPVVTRVLRFTVTDRPTCDSPQRLKDEDVLTQTEEMLCPAGRDPTQSTGDSIAATTGTVPCPLARTSQEKLLTFT</sequence>
<keyword evidence="3" id="KW-0732">Signal</keyword>
<dbReference type="GeneTree" id="ENSGT00940000161095"/>
<evidence type="ECO:0000256" key="3">
    <source>
        <dbReference type="SAM" id="SignalP"/>
    </source>
</evidence>
<dbReference type="PRINTS" id="PR00019">
    <property type="entry name" value="LEURICHRPT"/>
</dbReference>
<feature type="signal peptide" evidence="3">
    <location>
        <begin position="1"/>
        <end position="21"/>
    </location>
</feature>
<dbReference type="FunFam" id="3.80.10.10:FF:001164">
    <property type="entry name" value="GH01279p"/>
    <property type="match status" value="1"/>
</dbReference>
<dbReference type="SUPFAM" id="SSF52058">
    <property type="entry name" value="L domain-like"/>
    <property type="match status" value="1"/>
</dbReference>